<protein>
    <submittedName>
        <fullName evidence="1">Uncharacterized protein</fullName>
    </submittedName>
</protein>
<evidence type="ECO:0000313" key="2">
    <source>
        <dbReference type="Proteomes" id="UP000249986"/>
    </source>
</evidence>
<accession>A0A2X2Y2U0</accession>
<evidence type="ECO:0000313" key="1">
    <source>
        <dbReference type="EMBL" id="SQB60298.1"/>
    </source>
</evidence>
<dbReference type="AlphaFoldDB" id="A0A2X2Y2U0"/>
<dbReference type="RefSeq" id="WP_111926614.1">
    <property type="nucleotide sequence ID" value="NZ_UAWG01000012.1"/>
</dbReference>
<name>A0A2X2Y2U0_CLOPF</name>
<dbReference type="EMBL" id="UAWG01000012">
    <property type="protein sequence ID" value="SQB60298.1"/>
    <property type="molecule type" value="Genomic_DNA"/>
</dbReference>
<organism evidence="1 2">
    <name type="scientific">Clostridium perfringens</name>
    <dbReference type="NCBI Taxonomy" id="1502"/>
    <lineage>
        <taxon>Bacteria</taxon>
        <taxon>Bacillati</taxon>
        <taxon>Bacillota</taxon>
        <taxon>Clostridia</taxon>
        <taxon>Eubacteriales</taxon>
        <taxon>Clostridiaceae</taxon>
        <taxon>Clostridium</taxon>
    </lineage>
</organism>
<dbReference type="Proteomes" id="UP000249986">
    <property type="component" value="Unassembled WGS sequence"/>
</dbReference>
<gene>
    <name evidence="1" type="ORF">NCTC10719_01888</name>
</gene>
<reference evidence="1 2" key="1">
    <citation type="submission" date="2018-06" db="EMBL/GenBank/DDBJ databases">
        <authorList>
            <consortium name="Pathogen Informatics"/>
            <person name="Doyle S."/>
        </authorList>
    </citation>
    <scope>NUCLEOTIDE SEQUENCE [LARGE SCALE GENOMIC DNA]</scope>
    <source>
        <strain evidence="1 2">NCTC10719</strain>
    </source>
</reference>
<proteinExistence type="predicted"/>
<sequence>MEKKKRTFDFIEEVEELRDKFKKIVDDLDRLIELNNSEKSDEEIEEDIEIVGALYLKHLIDLSSFLLQ</sequence>